<keyword evidence="3" id="KW-0804">Transcription</keyword>
<dbReference type="InterPro" id="IPR012318">
    <property type="entry name" value="HTH_CRP"/>
</dbReference>
<dbReference type="InterPro" id="IPR018490">
    <property type="entry name" value="cNMP-bd_dom_sf"/>
</dbReference>
<dbReference type="SUPFAM" id="SSF51206">
    <property type="entry name" value="cAMP-binding domain-like"/>
    <property type="match status" value="1"/>
</dbReference>
<dbReference type="PROSITE" id="PS51063">
    <property type="entry name" value="HTH_CRP_2"/>
    <property type="match status" value="1"/>
</dbReference>
<organism evidence="6 7">
    <name type="scientific">Sinorhizobium americanum</name>
    <dbReference type="NCBI Taxonomy" id="194963"/>
    <lineage>
        <taxon>Bacteria</taxon>
        <taxon>Pseudomonadati</taxon>
        <taxon>Pseudomonadota</taxon>
        <taxon>Alphaproteobacteria</taxon>
        <taxon>Hyphomicrobiales</taxon>
        <taxon>Rhizobiaceae</taxon>
        <taxon>Sinorhizobium/Ensifer group</taxon>
        <taxon>Sinorhizobium</taxon>
    </lineage>
</organism>
<dbReference type="Gene3D" id="1.10.10.10">
    <property type="entry name" value="Winged helix-like DNA-binding domain superfamily/Winged helix DNA-binding domain"/>
    <property type="match status" value="1"/>
</dbReference>
<sequence length="243" mass="26615">MRSESGPVTLAWLGATPRLTANDRTMLLGSRFFVRLPRSTGEAILEDVTVSTHEEHDLVFHQGENIDEVFWVLSGLIRLYRVGKDGREADLAILPMGEMFAESAMFLGSRATANAQAAEASIIARLDSRMLRNLAVSDPDVAQAFITLLCHRAEITEDILAQDRLLTGIERVASYILSQCPEGSTNFSFRLPFQKNVLAGKLGLAPAGLSRAFSALRQAGVTVSGRTIEIRDRHVLEQFQCGG</sequence>
<dbReference type="Pfam" id="PF13545">
    <property type="entry name" value="HTH_Crp_2"/>
    <property type="match status" value="1"/>
</dbReference>
<evidence type="ECO:0000256" key="2">
    <source>
        <dbReference type="ARBA" id="ARBA00023125"/>
    </source>
</evidence>
<dbReference type="Pfam" id="PF00027">
    <property type="entry name" value="cNMP_binding"/>
    <property type="match status" value="1"/>
</dbReference>
<keyword evidence="2" id="KW-0238">DNA-binding</keyword>
<feature type="domain" description="Cyclic nucleotide-binding" evidence="4">
    <location>
        <begin position="32"/>
        <end position="152"/>
    </location>
</feature>
<dbReference type="InterPro" id="IPR036388">
    <property type="entry name" value="WH-like_DNA-bd_sf"/>
</dbReference>
<proteinExistence type="predicted"/>
<name>A0A2S3YT43_9HYPH</name>
<dbReference type="PANTHER" id="PTHR24567">
    <property type="entry name" value="CRP FAMILY TRANSCRIPTIONAL REGULATORY PROTEIN"/>
    <property type="match status" value="1"/>
</dbReference>
<dbReference type="InterPro" id="IPR050397">
    <property type="entry name" value="Env_Response_Regulators"/>
</dbReference>
<dbReference type="RefSeq" id="WP_176536685.1">
    <property type="nucleotide sequence ID" value="NZ_LODU01000009.1"/>
</dbReference>
<accession>A0A2S3YT43</accession>
<dbReference type="InterPro" id="IPR000595">
    <property type="entry name" value="cNMP-bd_dom"/>
</dbReference>
<dbReference type="GO" id="GO:0003677">
    <property type="term" value="F:DNA binding"/>
    <property type="evidence" value="ECO:0007669"/>
    <property type="project" value="UniProtKB-KW"/>
</dbReference>
<dbReference type="PANTHER" id="PTHR24567:SF74">
    <property type="entry name" value="HTH-TYPE TRANSCRIPTIONAL REGULATOR ARCR"/>
    <property type="match status" value="1"/>
</dbReference>
<protein>
    <submittedName>
        <fullName evidence="6">Crp/Fnr family transcriptional regulator</fullName>
    </submittedName>
</protein>
<evidence type="ECO:0000256" key="1">
    <source>
        <dbReference type="ARBA" id="ARBA00023015"/>
    </source>
</evidence>
<evidence type="ECO:0000256" key="3">
    <source>
        <dbReference type="ARBA" id="ARBA00023163"/>
    </source>
</evidence>
<evidence type="ECO:0000313" key="6">
    <source>
        <dbReference type="EMBL" id="POH34799.1"/>
    </source>
</evidence>
<dbReference type="AlphaFoldDB" id="A0A2S3YT43"/>
<comment type="caution">
    <text evidence="6">The sequence shown here is derived from an EMBL/GenBank/DDBJ whole genome shotgun (WGS) entry which is preliminary data.</text>
</comment>
<dbReference type="GO" id="GO:0005829">
    <property type="term" value="C:cytosol"/>
    <property type="evidence" value="ECO:0007669"/>
    <property type="project" value="TreeGrafter"/>
</dbReference>
<dbReference type="SUPFAM" id="SSF46785">
    <property type="entry name" value="Winged helix' DNA-binding domain"/>
    <property type="match status" value="1"/>
</dbReference>
<dbReference type="SMART" id="SM00100">
    <property type="entry name" value="cNMP"/>
    <property type="match status" value="1"/>
</dbReference>
<evidence type="ECO:0000259" key="5">
    <source>
        <dbReference type="PROSITE" id="PS51063"/>
    </source>
</evidence>
<dbReference type="PROSITE" id="PS50042">
    <property type="entry name" value="CNMP_BINDING_3"/>
    <property type="match status" value="1"/>
</dbReference>
<gene>
    <name evidence="6" type="ORF">ATY31_06120</name>
</gene>
<dbReference type="EMBL" id="LODU01000009">
    <property type="protein sequence ID" value="POH34799.1"/>
    <property type="molecule type" value="Genomic_DNA"/>
</dbReference>
<dbReference type="Gene3D" id="2.60.120.10">
    <property type="entry name" value="Jelly Rolls"/>
    <property type="match status" value="1"/>
</dbReference>
<dbReference type="GO" id="GO:0003700">
    <property type="term" value="F:DNA-binding transcription factor activity"/>
    <property type="evidence" value="ECO:0007669"/>
    <property type="project" value="TreeGrafter"/>
</dbReference>
<keyword evidence="1" id="KW-0805">Transcription regulation</keyword>
<dbReference type="Proteomes" id="UP000237511">
    <property type="component" value="Unassembled WGS sequence"/>
</dbReference>
<dbReference type="CDD" id="cd00038">
    <property type="entry name" value="CAP_ED"/>
    <property type="match status" value="1"/>
</dbReference>
<dbReference type="InterPro" id="IPR036390">
    <property type="entry name" value="WH_DNA-bd_sf"/>
</dbReference>
<reference evidence="6 7" key="1">
    <citation type="journal article" date="2014" name="Syst. Appl. Microbiol.">
        <title>Microsymbionts of Phaseolus vulgaris in acid and alkaline soils of Mexico.</title>
        <authorList>
            <person name="Verastegui-Valdes M.M."/>
            <person name="Zhang Y.J."/>
            <person name="Rivera-Orduna F.N."/>
            <person name="Cheng H.P."/>
            <person name="Sui X.H."/>
            <person name="Wang E.T."/>
        </authorList>
    </citation>
    <scope>NUCLEOTIDE SEQUENCE [LARGE SCALE GENOMIC DNA]</scope>
    <source>
        <strain evidence="6 7">FG01</strain>
    </source>
</reference>
<feature type="domain" description="HTH crp-type" evidence="5">
    <location>
        <begin position="166"/>
        <end position="234"/>
    </location>
</feature>
<dbReference type="InterPro" id="IPR014710">
    <property type="entry name" value="RmlC-like_jellyroll"/>
</dbReference>
<evidence type="ECO:0000259" key="4">
    <source>
        <dbReference type="PROSITE" id="PS50042"/>
    </source>
</evidence>
<evidence type="ECO:0000313" key="7">
    <source>
        <dbReference type="Proteomes" id="UP000237511"/>
    </source>
</evidence>
<dbReference type="SMART" id="SM00419">
    <property type="entry name" value="HTH_CRP"/>
    <property type="match status" value="1"/>
</dbReference>